<keyword evidence="2" id="KW-0963">Cytoplasm</keyword>
<evidence type="ECO:0000313" key="7">
    <source>
        <dbReference type="Proteomes" id="UP000221165"/>
    </source>
</evidence>
<dbReference type="PANTHER" id="PTHR17453:SF0">
    <property type="entry name" value="SIGNAL RECOGNITION PARTICLE 19 KDA PROTEIN"/>
    <property type="match status" value="1"/>
</dbReference>
<evidence type="ECO:0000256" key="4">
    <source>
        <dbReference type="ARBA" id="ARBA00023274"/>
    </source>
</evidence>
<evidence type="ECO:0000256" key="1">
    <source>
        <dbReference type="ARBA" id="ARBA00004496"/>
    </source>
</evidence>
<reference evidence="6 7" key="1">
    <citation type="journal article" date="2017" name="Int. J. Parasitol.">
        <title>The genome of the protozoan parasite Cystoisospora suis and a reverse vaccinology approach to identify vaccine candidates.</title>
        <authorList>
            <person name="Palmieri N."/>
            <person name="Shrestha A."/>
            <person name="Ruttkowski B."/>
            <person name="Beck T."/>
            <person name="Vogl C."/>
            <person name="Tomley F."/>
            <person name="Blake D.P."/>
            <person name="Joachim A."/>
        </authorList>
    </citation>
    <scope>NUCLEOTIDE SEQUENCE [LARGE SCALE GENOMIC DNA]</scope>
    <source>
        <strain evidence="6 7">Wien I</strain>
    </source>
</reference>
<dbReference type="VEuPathDB" id="ToxoDB:CSUI_001722"/>
<evidence type="ECO:0000256" key="3">
    <source>
        <dbReference type="ARBA" id="ARBA00023135"/>
    </source>
</evidence>
<comment type="subcellular location">
    <subcellularLocation>
        <location evidence="1">Cytoplasm</location>
    </subcellularLocation>
</comment>
<dbReference type="EMBL" id="MIGC01000684">
    <property type="protein sequence ID" value="PHJ24423.1"/>
    <property type="molecule type" value="Genomic_DNA"/>
</dbReference>
<evidence type="ECO:0000256" key="2">
    <source>
        <dbReference type="ARBA" id="ARBA00022490"/>
    </source>
</evidence>
<dbReference type="GO" id="GO:0005786">
    <property type="term" value="C:signal recognition particle, endoplasmic reticulum targeting"/>
    <property type="evidence" value="ECO:0007669"/>
    <property type="project" value="UniProtKB-KW"/>
</dbReference>
<dbReference type="OrthoDB" id="2190947at2759"/>
<keyword evidence="4" id="KW-0687">Ribonucleoprotein</keyword>
<dbReference type="Pfam" id="PF01922">
    <property type="entry name" value="SRP19"/>
    <property type="match status" value="1"/>
</dbReference>
<feature type="region of interest" description="Disordered" evidence="5">
    <location>
        <begin position="1"/>
        <end position="35"/>
    </location>
</feature>
<dbReference type="GeneID" id="94425138"/>
<dbReference type="GO" id="GO:0006617">
    <property type="term" value="P:SRP-dependent cotranslational protein targeting to membrane, signal sequence recognition"/>
    <property type="evidence" value="ECO:0007669"/>
    <property type="project" value="TreeGrafter"/>
</dbReference>
<gene>
    <name evidence="6" type="ORF">CSUI_001722</name>
</gene>
<dbReference type="Proteomes" id="UP000221165">
    <property type="component" value="Unassembled WGS sequence"/>
</dbReference>
<evidence type="ECO:0000256" key="5">
    <source>
        <dbReference type="SAM" id="MobiDB-lite"/>
    </source>
</evidence>
<dbReference type="GO" id="GO:0008312">
    <property type="term" value="F:7S RNA binding"/>
    <property type="evidence" value="ECO:0007669"/>
    <property type="project" value="InterPro"/>
</dbReference>
<keyword evidence="3" id="KW-0733">Signal recognition particle</keyword>
<dbReference type="InterPro" id="IPR036521">
    <property type="entry name" value="SRP19-like_sf"/>
</dbReference>
<accession>A0A2C6LBR1</accession>
<proteinExistence type="predicted"/>
<dbReference type="AlphaFoldDB" id="A0A2C6LBR1"/>
<evidence type="ECO:0000313" key="6">
    <source>
        <dbReference type="EMBL" id="PHJ24423.1"/>
    </source>
</evidence>
<dbReference type="PANTHER" id="PTHR17453">
    <property type="entry name" value="SIGNAL RECOGNITION PARTICLE 19 KD PROTEIN"/>
    <property type="match status" value="1"/>
</dbReference>
<sequence length="215" mass="22937">MTRHRNQGQRGGGGGMPPGFPMGMPPGGLSPNMMADALSAMGAGGGPPGGLPEGVNPELFAQMFGCGGAEGGGPPGGPIPTQRGGLMPNDGVDRSKWQIIYPAYINKKRTTAGGRRVPLEIAVDDPKVDEMIKICEHLAIPAAIEYLKRYPRDWLLSHGRLRVQLKDDNRKPTNPEIPDKKALMKKMCELIPQLKSRCAPPAAPAASSTKKKKKK</sequence>
<dbReference type="Gene3D" id="3.30.56.30">
    <property type="entry name" value="Signal recognition particle, SRP19-like subunit"/>
    <property type="match status" value="1"/>
</dbReference>
<comment type="caution">
    <text evidence="6">The sequence shown here is derived from an EMBL/GenBank/DDBJ whole genome shotgun (WGS) entry which is preliminary data.</text>
</comment>
<dbReference type="InterPro" id="IPR002778">
    <property type="entry name" value="Signal_recog_particle_SRP19"/>
</dbReference>
<keyword evidence="7" id="KW-1185">Reference proteome</keyword>
<organism evidence="6 7">
    <name type="scientific">Cystoisospora suis</name>
    <dbReference type="NCBI Taxonomy" id="483139"/>
    <lineage>
        <taxon>Eukaryota</taxon>
        <taxon>Sar</taxon>
        <taxon>Alveolata</taxon>
        <taxon>Apicomplexa</taxon>
        <taxon>Conoidasida</taxon>
        <taxon>Coccidia</taxon>
        <taxon>Eucoccidiorida</taxon>
        <taxon>Eimeriorina</taxon>
        <taxon>Sarcocystidae</taxon>
        <taxon>Cystoisospora</taxon>
    </lineage>
</organism>
<protein>
    <submittedName>
        <fullName evidence="6">Srp19 protein</fullName>
    </submittedName>
</protein>
<dbReference type="RefSeq" id="XP_067926096.1">
    <property type="nucleotide sequence ID" value="XM_068061927.1"/>
</dbReference>
<name>A0A2C6LBR1_9APIC</name>
<dbReference type="SUPFAM" id="SSF69695">
    <property type="entry name" value="SRP19"/>
    <property type="match status" value="1"/>
</dbReference>